<evidence type="ECO:0000313" key="3">
    <source>
        <dbReference type="Proteomes" id="UP000179241"/>
    </source>
</evidence>
<accession>A0A1F8CNX5</accession>
<sequence length="66" mass="7602">MKKQKTPFLVKFAILTTVTVVVSVVLQIMITLRKTPDIEISPETTQPFEFSVDEQFIMDYQNRPGL</sequence>
<keyword evidence="1" id="KW-1133">Transmembrane helix</keyword>
<reference evidence="2 3" key="1">
    <citation type="journal article" date="2016" name="Nat. Commun.">
        <title>Thousands of microbial genomes shed light on interconnected biogeochemical processes in an aquifer system.</title>
        <authorList>
            <person name="Anantharaman K."/>
            <person name="Brown C.T."/>
            <person name="Hug L.A."/>
            <person name="Sharon I."/>
            <person name="Castelle C.J."/>
            <person name="Probst A.J."/>
            <person name="Thomas B.C."/>
            <person name="Singh A."/>
            <person name="Wilkins M.J."/>
            <person name="Karaoz U."/>
            <person name="Brodie E.L."/>
            <person name="Williams K.H."/>
            <person name="Hubbard S.S."/>
            <person name="Banfield J.F."/>
        </authorList>
    </citation>
    <scope>NUCLEOTIDE SEQUENCE [LARGE SCALE GENOMIC DNA]</scope>
</reference>
<dbReference type="Proteomes" id="UP000179241">
    <property type="component" value="Unassembled WGS sequence"/>
</dbReference>
<dbReference type="AlphaFoldDB" id="A0A1F8CNX5"/>
<dbReference type="EMBL" id="MGHU01000018">
    <property type="protein sequence ID" value="OGM77458.1"/>
    <property type="molecule type" value="Genomic_DNA"/>
</dbReference>
<name>A0A1F8CNX5_9BACT</name>
<gene>
    <name evidence="2" type="ORF">A2188_03405</name>
</gene>
<keyword evidence="1" id="KW-0472">Membrane</keyword>
<keyword evidence="1" id="KW-0812">Transmembrane</keyword>
<feature type="transmembrane region" description="Helical" evidence="1">
    <location>
        <begin position="12"/>
        <end position="32"/>
    </location>
</feature>
<comment type="caution">
    <text evidence="2">The sequence shown here is derived from an EMBL/GenBank/DDBJ whole genome shotgun (WGS) entry which is preliminary data.</text>
</comment>
<organism evidence="2 3">
    <name type="scientific">Candidatus Woesebacteria bacterium RIFOXYA1_FULL_43_9</name>
    <dbReference type="NCBI Taxonomy" id="1802534"/>
    <lineage>
        <taxon>Bacteria</taxon>
        <taxon>Candidatus Woeseibacteriota</taxon>
    </lineage>
</organism>
<evidence type="ECO:0000256" key="1">
    <source>
        <dbReference type="SAM" id="Phobius"/>
    </source>
</evidence>
<proteinExistence type="predicted"/>
<protein>
    <submittedName>
        <fullName evidence="2">Uncharacterized protein</fullName>
    </submittedName>
</protein>
<evidence type="ECO:0000313" key="2">
    <source>
        <dbReference type="EMBL" id="OGM77458.1"/>
    </source>
</evidence>